<dbReference type="EC" id="2.3.1.-" evidence="8"/>
<keyword evidence="4 8" id="KW-0012">Acyltransferase</keyword>
<dbReference type="SUPFAM" id="SSF51161">
    <property type="entry name" value="Trimeric LpxA-like enzymes"/>
    <property type="match status" value="1"/>
</dbReference>
<feature type="binding site" evidence="6">
    <location>
        <position position="68"/>
    </location>
    <ligand>
        <name>substrate</name>
    </ligand>
</feature>
<dbReference type="GO" id="GO:0016746">
    <property type="term" value="F:acyltransferase activity"/>
    <property type="evidence" value="ECO:0007669"/>
    <property type="project" value="UniProtKB-KW"/>
</dbReference>
<evidence type="ECO:0000256" key="3">
    <source>
        <dbReference type="ARBA" id="ARBA00022737"/>
    </source>
</evidence>
<evidence type="ECO:0000256" key="6">
    <source>
        <dbReference type="PIRSR" id="PIRSR620019-2"/>
    </source>
</evidence>
<accession>A0A1Y6MGM4</accession>
<feature type="binding site" evidence="6">
    <location>
        <position position="144"/>
    </location>
    <ligand>
        <name>acetyl-CoA</name>
        <dbReference type="ChEBI" id="CHEBI:57288"/>
    </ligand>
</feature>
<organism evidence="8 9">
    <name type="scientific">Photobacterium malacitanum</name>
    <dbReference type="NCBI Taxonomy" id="2204294"/>
    <lineage>
        <taxon>Bacteria</taxon>
        <taxon>Pseudomonadati</taxon>
        <taxon>Pseudomonadota</taxon>
        <taxon>Gammaproteobacteria</taxon>
        <taxon>Vibrionales</taxon>
        <taxon>Vibrionaceae</taxon>
        <taxon>Photobacterium</taxon>
    </lineage>
</organism>
<dbReference type="Proteomes" id="UP000195963">
    <property type="component" value="Unassembled WGS sequence"/>
</dbReference>
<feature type="binding site" evidence="6">
    <location>
        <position position="165"/>
    </location>
    <ligand>
        <name>acetyl-CoA</name>
        <dbReference type="ChEBI" id="CHEBI:57288"/>
    </ligand>
</feature>
<feature type="active site" description="Proton acceptor" evidence="5">
    <location>
        <position position="135"/>
    </location>
</feature>
<dbReference type="RefSeq" id="WP_087845031.1">
    <property type="nucleotide sequence ID" value="NZ_FYAK01000003.1"/>
</dbReference>
<evidence type="ECO:0000259" key="7">
    <source>
        <dbReference type="Pfam" id="PF17836"/>
    </source>
</evidence>
<dbReference type="PROSITE" id="PS00101">
    <property type="entry name" value="HEXAPEP_TRANSFERASES"/>
    <property type="match status" value="1"/>
</dbReference>
<comment type="similarity">
    <text evidence="1">Belongs to the transferase hexapeptide repeat family.</text>
</comment>
<dbReference type="InterPro" id="IPR041561">
    <property type="entry name" value="PglD_N"/>
</dbReference>
<reference evidence="9" key="1">
    <citation type="submission" date="2017-06" db="EMBL/GenBank/DDBJ databases">
        <authorList>
            <person name="Rodrigo-Torres L."/>
            <person name="Arahal R.D."/>
            <person name="Lucena T."/>
        </authorList>
    </citation>
    <scope>NUCLEOTIDE SEQUENCE [LARGE SCALE GENOMIC DNA]</scope>
    <source>
        <strain evidence="9">CECT 9190</strain>
    </source>
</reference>
<dbReference type="Gene3D" id="3.40.50.20">
    <property type="match status" value="1"/>
</dbReference>
<feature type="domain" description="PglD N-terminal" evidence="7">
    <location>
        <begin position="3"/>
        <end position="77"/>
    </location>
</feature>
<proteinExistence type="inferred from homology"/>
<evidence type="ECO:0000256" key="4">
    <source>
        <dbReference type="ARBA" id="ARBA00023315"/>
    </source>
</evidence>
<protein>
    <submittedName>
        <fullName evidence="8">Putative acetyltransferase EpsM</fullName>
        <ecNumber evidence="8">2.3.1.-</ecNumber>
    </submittedName>
</protein>
<dbReference type="InterPro" id="IPR011004">
    <property type="entry name" value="Trimer_LpxA-like_sf"/>
</dbReference>
<feature type="binding site" evidence="6">
    <location>
        <begin position="32"/>
        <end position="33"/>
    </location>
    <ligand>
        <name>substrate</name>
    </ligand>
</feature>
<keyword evidence="3" id="KW-0677">Repeat</keyword>
<gene>
    <name evidence="8" type="primary">epsM_1</name>
    <name evidence="8" type="ORF">PMAL9190_01971</name>
</gene>
<dbReference type="CDD" id="cd03360">
    <property type="entry name" value="LbH_AT_putative"/>
    <property type="match status" value="1"/>
</dbReference>
<sequence>MKKLAIVGAGGHSKVVAEIAQLNGWTSLDFFDDRWPTLTQFSDYTVVGNIQSLYKNIGDYDGVIIAIGNNEIRAKLYLALATQAANFISLIHPRAVISTRAKIGHCTVIMANVVINPDVVIGNNCIINSSSVIEHDCFISDHVHICPNVALAGEVRVDKKTWIGIGSTVIQQINIGKNVFVGAGTTVIHDIPNELKVVGTPAREITNN</sequence>
<evidence type="ECO:0000313" key="8">
    <source>
        <dbReference type="EMBL" id="SMY35602.1"/>
    </source>
</evidence>
<dbReference type="AlphaFoldDB" id="A0A1Y6MGM4"/>
<dbReference type="Pfam" id="PF00132">
    <property type="entry name" value="Hexapep"/>
    <property type="match status" value="1"/>
</dbReference>
<evidence type="ECO:0000313" key="9">
    <source>
        <dbReference type="Proteomes" id="UP000195963"/>
    </source>
</evidence>
<name>A0A1Y6MGM4_9GAMM</name>
<dbReference type="PANTHER" id="PTHR43300">
    <property type="entry name" value="ACETYLTRANSFERASE"/>
    <property type="match status" value="1"/>
</dbReference>
<dbReference type="PANTHER" id="PTHR43300:SF7">
    <property type="entry name" value="UDP-N-ACETYLBACILLOSAMINE N-ACETYLTRANSFERASE"/>
    <property type="match status" value="1"/>
</dbReference>
<evidence type="ECO:0000256" key="5">
    <source>
        <dbReference type="PIRSR" id="PIRSR620019-1"/>
    </source>
</evidence>
<dbReference type="Gene3D" id="2.160.10.10">
    <property type="entry name" value="Hexapeptide repeat proteins"/>
    <property type="match status" value="1"/>
</dbReference>
<dbReference type="InterPro" id="IPR050179">
    <property type="entry name" value="Trans_hexapeptide_repeat"/>
</dbReference>
<dbReference type="InterPro" id="IPR020019">
    <property type="entry name" value="AcTrfase_PglD-like"/>
</dbReference>
<dbReference type="EMBL" id="FYAK01000003">
    <property type="protein sequence ID" value="SMY35602.1"/>
    <property type="molecule type" value="Genomic_DNA"/>
</dbReference>
<dbReference type="InterPro" id="IPR018357">
    <property type="entry name" value="Hexapep_transf_CS"/>
</dbReference>
<keyword evidence="9" id="KW-1185">Reference proteome</keyword>
<evidence type="ECO:0000256" key="1">
    <source>
        <dbReference type="ARBA" id="ARBA00007274"/>
    </source>
</evidence>
<keyword evidence="2 8" id="KW-0808">Transferase</keyword>
<dbReference type="NCBIfam" id="TIGR03570">
    <property type="entry name" value="NeuD_NnaD"/>
    <property type="match status" value="1"/>
</dbReference>
<dbReference type="Pfam" id="PF17836">
    <property type="entry name" value="PglD_N"/>
    <property type="match status" value="1"/>
</dbReference>
<dbReference type="InterPro" id="IPR001451">
    <property type="entry name" value="Hexapep"/>
</dbReference>
<feature type="site" description="Increases basicity of active site His" evidence="5">
    <location>
        <position position="136"/>
    </location>
</feature>
<evidence type="ECO:0000256" key="2">
    <source>
        <dbReference type="ARBA" id="ARBA00022679"/>
    </source>
</evidence>